<dbReference type="Gene3D" id="3.50.50.60">
    <property type="entry name" value="FAD/NAD(P)-binding domain"/>
    <property type="match status" value="2"/>
</dbReference>
<comment type="cofactor">
    <cofactor evidence="8">
        <name>FMN</name>
        <dbReference type="ChEBI" id="CHEBI:58210"/>
    </cofactor>
    <text evidence="8">Binds 1 or 2 FMN covalently per subunit.</text>
</comment>
<dbReference type="AlphaFoldDB" id="A0A921K1L0"/>
<evidence type="ECO:0000256" key="7">
    <source>
        <dbReference type="ARBA" id="ARBA00049922"/>
    </source>
</evidence>
<dbReference type="InterPro" id="IPR036188">
    <property type="entry name" value="FAD/NAD-bd_sf"/>
</dbReference>
<dbReference type="PANTHER" id="PTHR43400:SF7">
    <property type="entry name" value="FAD-DEPENDENT OXIDOREDUCTASE 2 FAD BINDING DOMAIN-CONTAINING PROTEIN"/>
    <property type="match status" value="1"/>
</dbReference>
<evidence type="ECO:0000259" key="9">
    <source>
        <dbReference type="SMART" id="SM00900"/>
    </source>
</evidence>
<dbReference type="InterPro" id="IPR007329">
    <property type="entry name" value="FMN-bd"/>
</dbReference>
<dbReference type="GO" id="GO:0016020">
    <property type="term" value="C:membrane"/>
    <property type="evidence" value="ECO:0007669"/>
    <property type="project" value="InterPro"/>
</dbReference>
<dbReference type="Gene3D" id="3.90.700.10">
    <property type="entry name" value="Succinate dehydrogenase/fumarate reductase flavoprotein, catalytic domain"/>
    <property type="match status" value="1"/>
</dbReference>
<dbReference type="GO" id="GO:0010181">
    <property type="term" value="F:FMN binding"/>
    <property type="evidence" value="ECO:0007669"/>
    <property type="project" value="InterPro"/>
</dbReference>
<evidence type="ECO:0000313" key="10">
    <source>
        <dbReference type="EMBL" id="HJE98153.1"/>
    </source>
</evidence>
<dbReference type="Gene3D" id="3.90.1010.20">
    <property type="match status" value="1"/>
</dbReference>
<dbReference type="InterPro" id="IPR027477">
    <property type="entry name" value="Succ_DH/fumarate_Rdtase_cat_sf"/>
</dbReference>
<keyword evidence="5 8" id="KW-0274">FAD</keyword>
<name>A0A921K1L0_9LACO</name>
<dbReference type="InterPro" id="IPR003953">
    <property type="entry name" value="FAD-dep_OxRdtase_2_FAD-bd"/>
</dbReference>
<evidence type="ECO:0000256" key="1">
    <source>
        <dbReference type="ARBA" id="ARBA00008040"/>
    </source>
</evidence>
<dbReference type="InterPro" id="IPR010960">
    <property type="entry name" value="Flavocytochrome_c"/>
</dbReference>
<comment type="similarity">
    <text evidence="1 8">Belongs to the FAD-dependent oxidoreductase 2 family. FRD/SDH subfamily.</text>
</comment>
<dbReference type="EMBL" id="DYXG01000110">
    <property type="protein sequence ID" value="HJE98153.1"/>
    <property type="molecule type" value="Genomic_DNA"/>
</dbReference>
<comment type="caution">
    <text evidence="10">The sequence shown here is derived from an EMBL/GenBank/DDBJ whole genome shotgun (WGS) entry which is preliminary data.</text>
</comment>
<comment type="cofactor">
    <cofactor evidence="8">
        <name>FAD</name>
        <dbReference type="ChEBI" id="CHEBI:57692"/>
    </cofactor>
    <text evidence="8">Binds 1 FAD per subunit.</text>
</comment>
<evidence type="ECO:0000256" key="8">
    <source>
        <dbReference type="RuleBase" id="RU366062"/>
    </source>
</evidence>
<protein>
    <recommendedName>
        <fullName evidence="3 8">Urocanate reductase</fullName>
        <ecNumber evidence="2 8">1.3.99.33</ecNumber>
    </recommendedName>
</protein>
<organism evidence="10 11">
    <name type="scientific">Ligilactobacillus acidipiscis</name>
    <dbReference type="NCBI Taxonomy" id="89059"/>
    <lineage>
        <taxon>Bacteria</taxon>
        <taxon>Bacillati</taxon>
        <taxon>Bacillota</taxon>
        <taxon>Bacilli</taxon>
        <taxon>Lactobacillales</taxon>
        <taxon>Lactobacillaceae</taxon>
        <taxon>Ligilactobacillus</taxon>
    </lineage>
</organism>
<dbReference type="Pfam" id="PF04205">
    <property type="entry name" value="FMN_bind"/>
    <property type="match status" value="1"/>
</dbReference>
<proteinExistence type="inferred from homology"/>
<reference evidence="10" key="2">
    <citation type="submission" date="2021-09" db="EMBL/GenBank/DDBJ databases">
        <authorList>
            <person name="Gilroy R."/>
        </authorList>
    </citation>
    <scope>NUCLEOTIDE SEQUENCE</scope>
    <source>
        <strain evidence="10">CHK174-6876</strain>
    </source>
</reference>
<dbReference type="SUPFAM" id="SSF56425">
    <property type="entry name" value="Succinate dehydrogenase/fumarate reductase flavoprotein, catalytic domain"/>
    <property type="match status" value="1"/>
</dbReference>
<comment type="catalytic activity">
    <reaction evidence="7 8">
        <text>dihydrourocanate + A = urocanate + AH2</text>
        <dbReference type="Rhea" id="RHEA:36059"/>
        <dbReference type="ChEBI" id="CHEBI:13193"/>
        <dbReference type="ChEBI" id="CHEBI:17499"/>
        <dbReference type="ChEBI" id="CHEBI:27247"/>
        <dbReference type="ChEBI" id="CHEBI:72991"/>
        <dbReference type="EC" id="1.3.99.33"/>
    </reaction>
</comment>
<dbReference type="GO" id="GO:0033765">
    <property type="term" value="F:steroid dehydrogenase activity, acting on the CH-CH group of donors"/>
    <property type="evidence" value="ECO:0007669"/>
    <property type="project" value="UniProtKB-ARBA"/>
</dbReference>
<dbReference type="Pfam" id="PF00890">
    <property type="entry name" value="FAD_binding_2"/>
    <property type="match status" value="1"/>
</dbReference>
<feature type="domain" description="FMN-binding" evidence="9">
    <location>
        <begin position="21"/>
        <end position="95"/>
    </location>
</feature>
<evidence type="ECO:0000256" key="5">
    <source>
        <dbReference type="ARBA" id="ARBA00022827"/>
    </source>
</evidence>
<sequence length="637" mass="68512">MKDHVDKVNFKPGTYSVTAAGHNGQVPMKVTFSENRIENIDIDTKGETIGIADTVWQRMPEQIISGQTLNVDAVSGASDTSRGVLNGVADAVSLAGADPDVLKKRPKPDKGEMKGTVEYSADVVIIGGGGTGLSAAATSVQAGKKTILVEKFPAVGGNTIRTGGPMNAADPEWQNTFDALPGEAATLKSLMETPDEKIDPEYLDDFHELQGQLKEYLDSGEHFLFDSKLLHEIQTYLGGKRTDLNGTEIHGDYTLVKTLVDNALKSVSWLQSIGVRFDPNEVTMPVGAKWRRGHKPLENQGFEYISNLQRYVKEQGGQIITDTRVQKLLKENNQIVGLEATNADGQQVIVHANAVILASGGFAANTKMVQKYNTYWTKVDDDIATSNSPAITGDGIKLGTDVGADLVGMGFSQMMPVSDPVTGELFSGLQVPPANFVMVNNKGDRFVDEYESRDVLSQAAIDNGSLFYLIADENIKGTAYNTSQEKINEQVEAGTLFKDDTLEGLAKQIKVDPTELVTTITKYNSYVDAGHDPEFGKDVFDLKVEKAPFYATPRKPALHHTMGGLKIDSSAHVLDTSGQPISGLYAAGEVAGGLHAGNRLGGNSLADIFTFGRIAAQTAAKEHQENITDATTSPSQV</sequence>
<gene>
    <name evidence="10" type="ORF">K8V00_11105</name>
</gene>
<evidence type="ECO:0000256" key="2">
    <source>
        <dbReference type="ARBA" id="ARBA00013137"/>
    </source>
</evidence>
<evidence type="ECO:0000256" key="3">
    <source>
        <dbReference type="ARBA" id="ARBA00015872"/>
    </source>
</evidence>
<dbReference type="NCBIfam" id="TIGR01813">
    <property type="entry name" value="flavo_cyto_c"/>
    <property type="match status" value="1"/>
</dbReference>
<dbReference type="InterPro" id="IPR050315">
    <property type="entry name" value="FAD-oxidoreductase_2"/>
</dbReference>
<keyword evidence="6 8" id="KW-0560">Oxidoreductase</keyword>
<dbReference type="SMART" id="SM00900">
    <property type="entry name" value="FMN_bind"/>
    <property type="match status" value="1"/>
</dbReference>
<accession>A0A921K1L0</accession>
<evidence type="ECO:0000256" key="4">
    <source>
        <dbReference type="ARBA" id="ARBA00022630"/>
    </source>
</evidence>
<evidence type="ECO:0000256" key="6">
    <source>
        <dbReference type="ARBA" id="ARBA00023002"/>
    </source>
</evidence>
<dbReference type="SUPFAM" id="SSF51905">
    <property type="entry name" value="FAD/NAD(P)-binding domain"/>
    <property type="match status" value="1"/>
</dbReference>
<dbReference type="Proteomes" id="UP000707535">
    <property type="component" value="Unassembled WGS sequence"/>
</dbReference>
<dbReference type="PANTHER" id="PTHR43400">
    <property type="entry name" value="FUMARATE REDUCTASE"/>
    <property type="match status" value="1"/>
</dbReference>
<dbReference type="EC" id="1.3.99.33" evidence="2 8"/>
<reference evidence="10" key="1">
    <citation type="journal article" date="2021" name="PeerJ">
        <title>Extensive microbial diversity within the chicken gut microbiome revealed by metagenomics and culture.</title>
        <authorList>
            <person name="Gilroy R."/>
            <person name="Ravi A."/>
            <person name="Getino M."/>
            <person name="Pursley I."/>
            <person name="Horton D.L."/>
            <person name="Alikhan N.F."/>
            <person name="Baker D."/>
            <person name="Gharbi K."/>
            <person name="Hall N."/>
            <person name="Watson M."/>
            <person name="Adriaenssens E.M."/>
            <person name="Foster-Nyarko E."/>
            <person name="Jarju S."/>
            <person name="Secka A."/>
            <person name="Antonio M."/>
            <person name="Oren A."/>
            <person name="Chaudhuri R.R."/>
            <person name="La Ragione R."/>
            <person name="Hildebrand F."/>
            <person name="Pallen M.J."/>
        </authorList>
    </citation>
    <scope>NUCLEOTIDE SEQUENCE</scope>
    <source>
        <strain evidence="10">CHK174-6876</strain>
    </source>
</reference>
<evidence type="ECO:0000313" key="11">
    <source>
        <dbReference type="Proteomes" id="UP000707535"/>
    </source>
</evidence>
<keyword evidence="4 8" id="KW-0285">Flavoprotein</keyword>